<dbReference type="OrthoDB" id="9877522at2"/>
<reference evidence="1 2" key="1">
    <citation type="submission" date="2014-06" db="EMBL/GenBank/DDBJ databases">
        <title>Shewanella sp. YQH10.</title>
        <authorList>
            <person name="Liu Y."/>
            <person name="Zeng R."/>
        </authorList>
    </citation>
    <scope>NUCLEOTIDE SEQUENCE [LARGE SCALE GENOMIC DNA]</scope>
    <source>
        <strain evidence="1 2">YQH10</strain>
    </source>
</reference>
<protein>
    <submittedName>
        <fullName evidence="1">Uncharacterized protein</fullName>
    </submittedName>
</protein>
<comment type="caution">
    <text evidence="1">The sequence shown here is derived from an EMBL/GenBank/DDBJ whole genome shotgun (WGS) entry which is preliminary data.</text>
</comment>
<keyword evidence="2" id="KW-1185">Reference proteome</keyword>
<dbReference type="RefSeq" id="WP_037444071.1">
    <property type="nucleotide sequence ID" value="NZ_JPEO01000012.1"/>
</dbReference>
<evidence type="ECO:0000313" key="2">
    <source>
        <dbReference type="Proteomes" id="UP000029264"/>
    </source>
</evidence>
<evidence type="ECO:0000313" key="1">
    <source>
        <dbReference type="EMBL" id="KFZ36796.1"/>
    </source>
</evidence>
<gene>
    <name evidence="1" type="ORF">HR45_14350</name>
</gene>
<proteinExistence type="predicted"/>
<accession>A0A094JWH0</accession>
<dbReference type="AlphaFoldDB" id="A0A094JWH0"/>
<name>A0A094JWH0_9GAMM</name>
<organism evidence="1 2">
    <name type="scientific">Shewanella mangrovi</name>
    <dbReference type="NCBI Taxonomy" id="1515746"/>
    <lineage>
        <taxon>Bacteria</taxon>
        <taxon>Pseudomonadati</taxon>
        <taxon>Pseudomonadota</taxon>
        <taxon>Gammaproteobacteria</taxon>
        <taxon>Alteromonadales</taxon>
        <taxon>Shewanellaceae</taxon>
        <taxon>Shewanella</taxon>
    </lineage>
</organism>
<dbReference type="EMBL" id="JPEO01000012">
    <property type="protein sequence ID" value="KFZ36796.1"/>
    <property type="molecule type" value="Genomic_DNA"/>
</dbReference>
<dbReference type="Proteomes" id="UP000029264">
    <property type="component" value="Unassembled WGS sequence"/>
</dbReference>
<sequence>MKVYSLIIWLLGLLLVPAAQSEQDKVLEQEPPLCGRMELLWQMADKVGMGPLYLGMQLQEAQSAGQLVPSKPSKYALCGVANARFMMDDGAIDVIFDKQQRIISLKSRAVDDACSVAQQMTQASAIFSDMQRLPLPHMPAKAEVSAAYFRIGAPPKAWLMLAPEFTQLDNGSCADAGTKKAPVSAFH</sequence>